<comment type="caution">
    <text evidence="6">The sequence shown here is derived from an EMBL/GenBank/DDBJ whole genome shotgun (WGS) entry which is preliminary data.</text>
</comment>
<keyword evidence="4" id="KW-1133">Transmembrane helix</keyword>
<evidence type="ECO:0000313" key="6">
    <source>
        <dbReference type="EMBL" id="RCR66731.1"/>
    </source>
</evidence>
<dbReference type="SMART" id="SM00387">
    <property type="entry name" value="HATPase_c"/>
    <property type="match status" value="1"/>
</dbReference>
<dbReference type="InterPro" id="IPR011990">
    <property type="entry name" value="TPR-like_helical_dom_sf"/>
</dbReference>
<reference evidence="6 7" key="1">
    <citation type="submission" date="2018-07" db="EMBL/GenBank/DDBJ databases">
        <title>Genome analysis of Larkinella rosea.</title>
        <authorList>
            <person name="Zhou Z."/>
            <person name="Wang G."/>
        </authorList>
    </citation>
    <scope>NUCLEOTIDE SEQUENCE [LARGE SCALE GENOMIC DNA]</scope>
    <source>
        <strain evidence="7">zzj9</strain>
    </source>
</reference>
<dbReference type="CDD" id="cd00082">
    <property type="entry name" value="HisKA"/>
    <property type="match status" value="1"/>
</dbReference>
<dbReference type="SMART" id="SM00388">
    <property type="entry name" value="HisKA"/>
    <property type="match status" value="1"/>
</dbReference>
<dbReference type="Pfam" id="PF02518">
    <property type="entry name" value="HATPase_c"/>
    <property type="match status" value="1"/>
</dbReference>
<dbReference type="InterPro" id="IPR003661">
    <property type="entry name" value="HisK_dim/P_dom"/>
</dbReference>
<dbReference type="Gene3D" id="3.30.565.10">
    <property type="entry name" value="Histidine kinase-like ATPase, C-terminal domain"/>
    <property type="match status" value="1"/>
</dbReference>
<dbReference type="AlphaFoldDB" id="A0A368JKT5"/>
<feature type="domain" description="Histidine kinase" evidence="5">
    <location>
        <begin position="284"/>
        <end position="496"/>
    </location>
</feature>
<keyword evidence="6" id="KW-0418">Kinase</keyword>
<evidence type="ECO:0000256" key="2">
    <source>
        <dbReference type="ARBA" id="ARBA00012438"/>
    </source>
</evidence>
<evidence type="ECO:0000313" key="7">
    <source>
        <dbReference type="Proteomes" id="UP000253383"/>
    </source>
</evidence>
<dbReference type="CDD" id="cd00075">
    <property type="entry name" value="HATPase"/>
    <property type="match status" value="1"/>
</dbReference>
<dbReference type="SUPFAM" id="SSF47384">
    <property type="entry name" value="Homodimeric domain of signal transducing histidine kinase"/>
    <property type="match status" value="1"/>
</dbReference>
<name>A0A368JKT5_9BACT</name>
<keyword evidence="4" id="KW-0812">Transmembrane</keyword>
<evidence type="ECO:0000259" key="5">
    <source>
        <dbReference type="PROSITE" id="PS50109"/>
    </source>
</evidence>
<feature type="transmembrane region" description="Helical" evidence="4">
    <location>
        <begin position="224"/>
        <end position="247"/>
    </location>
</feature>
<proteinExistence type="predicted"/>
<dbReference type="Gene3D" id="1.25.40.10">
    <property type="entry name" value="Tetratricopeptide repeat domain"/>
    <property type="match status" value="1"/>
</dbReference>
<keyword evidence="4" id="KW-0472">Membrane</keyword>
<accession>A0A368JKT5</accession>
<keyword evidence="7" id="KW-1185">Reference proteome</keyword>
<keyword evidence="3" id="KW-0597">Phosphoprotein</keyword>
<gene>
    <name evidence="6" type="ORF">DUE52_25905</name>
</gene>
<evidence type="ECO:0000256" key="1">
    <source>
        <dbReference type="ARBA" id="ARBA00000085"/>
    </source>
</evidence>
<dbReference type="Gene3D" id="1.10.287.130">
    <property type="match status" value="1"/>
</dbReference>
<dbReference type="InterPro" id="IPR036890">
    <property type="entry name" value="HATPase_C_sf"/>
</dbReference>
<comment type="catalytic activity">
    <reaction evidence="1">
        <text>ATP + protein L-histidine = ADP + protein N-phospho-L-histidine.</text>
        <dbReference type="EC" id="2.7.13.3"/>
    </reaction>
</comment>
<evidence type="ECO:0000256" key="3">
    <source>
        <dbReference type="ARBA" id="ARBA00022553"/>
    </source>
</evidence>
<dbReference type="PANTHER" id="PTHR43547:SF2">
    <property type="entry name" value="HYBRID SIGNAL TRANSDUCTION HISTIDINE KINASE C"/>
    <property type="match status" value="1"/>
</dbReference>
<sequence>MLMNSAVVYEVLGDTPNSLKFSRNSLNKAAGLYSDSVKSMLYANYSFLMPKSTSDSSDFYLTKAQEIAIRFKDQRSQLFINQLKSDKFLEKGDTQKALTVILEALQIAQRNKWEYHEIVGLDYYAHYFLKLKKIDSAIICYNRSYNLAKTNGFITFKIEILKSLQKCYELKGDKENKAATNNLLVAALEEEKNSNKNFIGDYFTYYNTQQELNNLATQTKNNRWVIALLVGFSILLSSILIFIYVLYKKLRKSASLQIVLNEKITKQNILLTQSDEFKAKLVSMLAHDFRSPLATTLSMASLMKEENTFNKAELTVFYNSLESEVNTLLRTFDSILQWVKKQYSGYTATLENVELHGLIEEAAAIHQSLFHSKKLTFSNLIDKTITLTTDKEIIQFINRNLIHNAIKFSPEGGTITVALEKSDTEILVSIKDEGSGMTPDQINRLFSFGTTTRSPVDQSAGVALTICKDFITKVHGRIWAESIPGQGSIFFYALPN</sequence>
<dbReference type="InterPro" id="IPR004358">
    <property type="entry name" value="Sig_transdc_His_kin-like_C"/>
</dbReference>
<keyword evidence="6" id="KW-0808">Transferase</keyword>
<dbReference type="EMBL" id="QOWE01000025">
    <property type="protein sequence ID" value="RCR66731.1"/>
    <property type="molecule type" value="Genomic_DNA"/>
</dbReference>
<evidence type="ECO:0000256" key="4">
    <source>
        <dbReference type="SAM" id="Phobius"/>
    </source>
</evidence>
<dbReference type="SUPFAM" id="SSF48452">
    <property type="entry name" value="TPR-like"/>
    <property type="match status" value="1"/>
</dbReference>
<dbReference type="PANTHER" id="PTHR43547">
    <property type="entry name" value="TWO-COMPONENT HISTIDINE KINASE"/>
    <property type="match status" value="1"/>
</dbReference>
<dbReference type="PRINTS" id="PR00344">
    <property type="entry name" value="BCTRLSENSOR"/>
</dbReference>
<dbReference type="EC" id="2.7.13.3" evidence="2"/>
<dbReference type="PROSITE" id="PS50109">
    <property type="entry name" value="HIS_KIN"/>
    <property type="match status" value="1"/>
</dbReference>
<dbReference type="Proteomes" id="UP000253383">
    <property type="component" value="Unassembled WGS sequence"/>
</dbReference>
<dbReference type="InterPro" id="IPR036097">
    <property type="entry name" value="HisK_dim/P_sf"/>
</dbReference>
<dbReference type="InterPro" id="IPR005467">
    <property type="entry name" value="His_kinase_dom"/>
</dbReference>
<organism evidence="6 7">
    <name type="scientific">Larkinella punicea</name>
    <dbReference type="NCBI Taxonomy" id="2315727"/>
    <lineage>
        <taxon>Bacteria</taxon>
        <taxon>Pseudomonadati</taxon>
        <taxon>Bacteroidota</taxon>
        <taxon>Cytophagia</taxon>
        <taxon>Cytophagales</taxon>
        <taxon>Spirosomataceae</taxon>
        <taxon>Larkinella</taxon>
    </lineage>
</organism>
<dbReference type="SUPFAM" id="SSF55874">
    <property type="entry name" value="ATPase domain of HSP90 chaperone/DNA topoisomerase II/histidine kinase"/>
    <property type="match status" value="1"/>
</dbReference>
<protein>
    <recommendedName>
        <fullName evidence="2">histidine kinase</fullName>
        <ecNumber evidence="2">2.7.13.3</ecNumber>
    </recommendedName>
</protein>
<dbReference type="InterPro" id="IPR003594">
    <property type="entry name" value="HATPase_dom"/>
</dbReference>
<dbReference type="GO" id="GO:0000155">
    <property type="term" value="F:phosphorelay sensor kinase activity"/>
    <property type="evidence" value="ECO:0007669"/>
    <property type="project" value="InterPro"/>
</dbReference>
<dbReference type="Pfam" id="PF00512">
    <property type="entry name" value="HisKA"/>
    <property type="match status" value="1"/>
</dbReference>